<dbReference type="Proteomes" id="UP001383192">
    <property type="component" value="Unassembled WGS sequence"/>
</dbReference>
<comment type="caution">
    <text evidence="1">The sequence shown here is derived from an EMBL/GenBank/DDBJ whole genome shotgun (WGS) entry which is preliminary data.</text>
</comment>
<keyword evidence="2" id="KW-1185">Reference proteome</keyword>
<evidence type="ECO:0000313" key="1">
    <source>
        <dbReference type="EMBL" id="KAK7043015.1"/>
    </source>
</evidence>
<accession>A0AAW0CVF5</accession>
<reference evidence="1 2" key="1">
    <citation type="submission" date="2024-01" db="EMBL/GenBank/DDBJ databases">
        <title>A draft genome for a cacao thread blight-causing isolate of Paramarasmius palmivorus.</title>
        <authorList>
            <person name="Baruah I.K."/>
            <person name="Bukari Y."/>
            <person name="Amoako-Attah I."/>
            <person name="Meinhardt L.W."/>
            <person name="Bailey B.A."/>
            <person name="Cohen S.P."/>
        </authorList>
    </citation>
    <scope>NUCLEOTIDE SEQUENCE [LARGE SCALE GENOMIC DNA]</scope>
    <source>
        <strain evidence="1 2">GH-12</strain>
    </source>
</reference>
<proteinExistence type="predicted"/>
<sequence length="314" mass="35751">METTWTYMITERYGTPEIINELEKHPIRILRSTEAKMLSKAGQLRGYRTLVAAYTRTSSRPVDMVLSIMDLLGVSLDVSAFDSGDRVKATVALIQALMKRPNANATWLYIAPETDASKELSTLPQMPETSESGRAYIYTRKGREPAFMAIMGTNNQWDSRGAPRGEMTDSGYFVFWGKAALVSENVIGKDTKASTTGVYDDRETWALVIGRFKNLNRNPETWKVQGWSKSEKPEGVFELTLMFVQRHKYELFHRVGMEREIDERKTRDWNWTYRRFMVGGPGRGGRQRFCISASGPIYSVDNFEEADDMATVIS</sequence>
<dbReference type="AlphaFoldDB" id="A0AAW0CVF5"/>
<name>A0AAW0CVF5_9AGAR</name>
<organism evidence="1 2">
    <name type="scientific">Paramarasmius palmivorus</name>
    <dbReference type="NCBI Taxonomy" id="297713"/>
    <lineage>
        <taxon>Eukaryota</taxon>
        <taxon>Fungi</taxon>
        <taxon>Dikarya</taxon>
        <taxon>Basidiomycota</taxon>
        <taxon>Agaricomycotina</taxon>
        <taxon>Agaricomycetes</taxon>
        <taxon>Agaricomycetidae</taxon>
        <taxon>Agaricales</taxon>
        <taxon>Marasmiineae</taxon>
        <taxon>Marasmiaceae</taxon>
        <taxon>Paramarasmius</taxon>
    </lineage>
</organism>
<evidence type="ECO:0000313" key="2">
    <source>
        <dbReference type="Proteomes" id="UP001383192"/>
    </source>
</evidence>
<gene>
    <name evidence="1" type="ORF">VNI00_008753</name>
</gene>
<protein>
    <submittedName>
        <fullName evidence="1">Uncharacterized protein</fullName>
    </submittedName>
</protein>
<dbReference type="EMBL" id="JAYKXP010000030">
    <property type="protein sequence ID" value="KAK7043015.1"/>
    <property type="molecule type" value="Genomic_DNA"/>
</dbReference>